<accession>B4RPV6</accession>
<evidence type="ECO:0000313" key="1">
    <source>
        <dbReference type="EMBL" id="ACF30981.1"/>
    </source>
</evidence>
<dbReference type="HOGENOM" id="CLU_3313226_0_0_4"/>
<evidence type="ECO:0000313" key="2">
    <source>
        <dbReference type="Proteomes" id="UP000002564"/>
    </source>
</evidence>
<name>B4RPV6_NEIG2</name>
<organism evidence="1 2">
    <name type="scientific">Neisseria gonorrhoeae (strain NCCP11945)</name>
    <dbReference type="NCBI Taxonomy" id="521006"/>
    <lineage>
        <taxon>Bacteria</taxon>
        <taxon>Pseudomonadati</taxon>
        <taxon>Pseudomonadota</taxon>
        <taxon>Betaproteobacteria</taxon>
        <taxon>Neisseriales</taxon>
        <taxon>Neisseriaceae</taxon>
        <taxon>Neisseria</taxon>
    </lineage>
</organism>
<dbReference type="Proteomes" id="UP000002564">
    <property type="component" value="Chromosome"/>
</dbReference>
<gene>
    <name evidence="1" type="ordered locus">NGK_2379</name>
</gene>
<reference evidence="1 2" key="1">
    <citation type="journal article" date="2008" name="J. Bacteriol.">
        <title>Complete genome sequence of Neisseria gonorrhoeae NCCP11945.</title>
        <authorList>
            <person name="Chung G.T."/>
            <person name="Yoo J.S."/>
            <person name="Oh H.B."/>
            <person name="Lee Y.S."/>
            <person name="Cha S.H."/>
            <person name="Kim S.J."/>
            <person name="Yoo C.K."/>
        </authorList>
    </citation>
    <scope>NUCLEOTIDE SEQUENCE [LARGE SCALE GENOMIC DNA]</scope>
    <source>
        <strain evidence="1 2">NCCP11945</strain>
    </source>
</reference>
<sequence length="39" mass="4435">MKVLSVSIGCFAVFCCKITEIWNRFDVHLVNAAEYSVKI</sequence>
<dbReference type="KEGG" id="ngk:NGK_2379"/>
<protein>
    <submittedName>
        <fullName evidence="1">Uncharacterized protein</fullName>
    </submittedName>
</protein>
<dbReference type="EMBL" id="CP001050">
    <property type="protein sequence ID" value="ACF30981.1"/>
    <property type="molecule type" value="Genomic_DNA"/>
</dbReference>
<dbReference type="AlphaFoldDB" id="B4RPV6"/>
<proteinExistence type="predicted"/>